<dbReference type="Proteomes" id="UP000001551">
    <property type="component" value="Chromosome"/>
</dbReference>
<sequence>MAKKKTPVWDILLPAAAVLFFIVLYLLFAISLWLSIVLSAVFLAGLYFVSSPNRFRIGKITVEDASEYQSIESIVGDGYEKLAELKGYVKKLKSPVMAGYAQQICQTGDKIFEYIQKNPGKVRGARAFFSYYLGTSCTIFEKYCGIEAQGLDSPEIRDSMKKAEDVAKLLVGCYQKQLENLIQGDVFDLETEINVLRKTIQSGELS</sequence>
<reference evidence="2 3" key="1">
    <citation type="submission" date="2010-12" db="EMBL/GenBank/DDBJ databases">
        <title>Complete sequence of Ethanoligenens harbinense YUAN-3.</title>
        <authorList>
            <person name="Lucas S."/>
            <person name="Copeland A."/>
            <person name="Lapidus A."/>
            <person name="Cheng J.-F."/>
            <person name="Bruce D."/>
            <person name="Goodwin L."/>
            <person name="Pitluck S."/>
            <person name="Chertkov O."/>
            <person name="Misra M."/>
            <person name="Detter J.C."/>
            <person name="Han C."/>
            <person name="Tapia R."/>
            <person name="Land M."/>
            <person name="Hauser L."/>
            <person name="Jeffries C."/>
            <person name="Kyrpides N."/>
            <person name="Ivanova N."/>
            <person name="Mikhailova N."/>
            <person name="Wang A."/>
            <person name="Mouttaki H."/>
            <person name="He Z."/>
            <person name="Zhou J."/>
            <person name="Hemme C.L."/>
            <person name="Woyke T."/>
        </authorList>
    </citation>
    <scope>NUCLEOTIDE SEQUENCE [LARGE SCALE GENOMIC DNA]</scope>
    <source>
        <strain evidence="3">DSM 18485 / JCM 12961 / CGMCC 1.5033 / YUAN-3</strain>
    </source>
</reference>
<dbReference type="HOGENOM" id="CLU_1330030_0_0_9"/>
<dbReference type="AlphaFoldDB" id="E6U4H4"/>
<feature type="transmembrane region" description="Helical" evidence="1">
    <location>
        <begin position="32"/>
        <end position="49"/>
    </location>
</feature>
<dbReference type="KEGG" id="eha:Ethha_2267"/>
<keyword evidence="1" id="KW-0472">Membrane</keyword>
<protein>
    <recommendedName>
        <fullName evidence="4">5-bromo-4-chloroindolyl phosphate hydrolysis protein</fullName>
    </recommendedName>
</protein>
<organism evidence="2 3">
    <name type="scientific">Ethanoligenens harbinense (strain DSM 18485 / JCM 12961 / CGMCC 1.5033 / YUAN-3)</name>
    <dbReference type="NCBI Taxonomy" id="663278"/>
    <lineage>
        <taxon>Bacteria</taxon>
        <taxon>Bacillati</taxon>
        <taxon>Bacillota</taxon>
        <taxon>Clostridia</taxon>
        <taxon>Eubacteriales</taxon>
        <taxon>Oscillospiraceae</taxon>
        <taxon>Ethanoligenens</taxon>
    </lineage>
</organism>
<dbReference type="eggNOG" id="COG4915">
    <property type="taxonomic scope" value="Bacteria"/>
</dbReference>
<dbReference type="RefSeq" id="WP_013486129.1">
    <property type="nucleotide sequence ID" value="NC_014828.1"/>
</dbReference>
<evidence type="ECO:0008006" key="4">
    <source>
        <dbReference type="Google" id="ProtNLM"/>
    </source>
</evidence>
<evidence type="ECO:0000313" key="3">
    <source>
        <dbReference type="Proteomes" id="UP000001551"/>
    </source>
</evidence>
<dbReference type="Pfam" id="PF10112">
    <property type="entry name" value="Halogen_Hydrol"/>
    <property type="match status" value="1"/>
</dbReference>
<feature type="transmembrane region" description="Helical" evidence="1">
    <location>
        <begin position="7"/>
        <end position="26"/>
    </location>
</feature>
<evidence type="ECO:0000313" key="2">
    <source>
        <dbReference type="EMBL" id="ADU27781.1"/>
    </source>
</evidence>
<accession>E6U4H4</accession>
<name>E6U4H4_ETHHY</name>
<keyword evidence="1" id="KW-1133">Transmembrane helix</keyword>
<dbReference type="STRING" id="663278.Ethha_2267"/>
<dbReference type="InterPro" id="IPR018770">
    <property type="entry name" value="ChloroindolylP_hydrolase"/>
</dbReference>
<evidence type="ECO:0000256" key="1">
    <source>
        <dbReference type="SAM" id="Phobius"/>
    </source>
</evidence>
<proteinExistence type="predicted"/>
<keyword evidence="3" id="KW-1185">Reference proteome</keyword>
<gene>
    <name evidence="2" type="ordered locus">Ethha_2267</name>
</gene>
<dbReference type="EMBL" id="CP002400">
    <property type="protein sequence ID" value="ADU27781.1"/>
    <property type="molecule type" value="Genomic_DNA"/>
</dbReference>
<keyword evidence="1" id="KW-0812">Transmembrane</keyword>